<evidence type="ECO:0000313" key="3">
    <source>
        <dbReference type="Proteomes" id="UP001445335"/>
    </source>
</evidence>
<organism evidence="2 3">
    <name type="scientific">Elliptochloris bilobata</name>
    <dbReference type="NCBI Taxonomy" id="381761"/>
    <lineage>
        <taxon>Eukaryota</taxon>
        <taxon>Viridiplantae</taxon>
        <taxon>Chlorophyta</taxon>
        <taxon>core chlorophytes</taxon>
        <taxon>Trebouxiophyceae</taxon>
        <taxon>Trebouxiophyceae incertae sedis</taxon>
        <taxon>Elliptochloris clade</taxon>
        <taxon>Elliptochloris</taxon>
    </lineage>
</organism>
<comment type="caution">
    <text evidence="2">The sequence shown here is derived from an EMBL/GenBank/DDBJ whole genome shotgun (WGS) entry which is preliminary data.</text>
</comment>
<protein>
    <submittedName>
        <fullName evidence="2">Uncharacterized protein</fullName>
    </submittedName>
</protein>
<sequence>MLFGTSESGDDAAVDNVRAQKRYLSEVMATGLSRLNMKLADDAATPTSLHGMDTDAASGASGGAMSPTMSECFSAYGTPGVHSRKRSVRHAAISGPAELQSPGGGEREGVFPGGSGDMRMAAAPACTTPVAEARFGQAAGLGLRSALDLGDKLPPSPSDPQLNLDLRKTALLRSLLLRTEEKAAPTPVGALRRRSRMSILEACEQEGEADLPPAGIPCSRVAPAHAAERLADLADQPVRMDFSAGVASDTSSSDDDEACPRMAQLREHPATSFLFIASSDFSITDEVEDEDGVRHCVALPGAAFIVEAKVQSGVHELPYELCARLLVDGRSPGYHNLLSAARPASRFEGWLMPTAEKGSRIRAFVFAKPQQVESALAPGGPPRASLAGTVTVEFKWKKFFMQPSLVAAAGAPVQHADAWTRGPPQFTKTMPVKTLSKITLRYELPSTLLARRLLDMTDPEHKALLDAEIPSLPVERERDGDAEAQAKRMKRERSSGAHKGPVIDLTPGPPPDLLLEVCCDLTEEAAEPAWSVRRKQPQEVS</sequence>
<dbReference type="EMBL" id="JALJOU010000098">
    <property type="protein sequence ID" value="KAK9821712.1"/>
    <property type="molecule type" value="Genomic_DNA"/>
</dbReference>
<feature type="compositionally biased region" description="Basic and acidic residues" evidence="1">
    <location>
        <begin position="474"/>
        <end position="486"/>
    </location>
</feature>
<dbReference type="PANTHER" id="PTHR35717:SF1">
    <property type="entry name" value="OS05G0156200 PROTEIN"/>
    <property type="match status" value="1"/>
</dbReference>
<name>A0AAW1QJT6_9CHLO</name>
<dbReference type="PANTHER" id="PTHR35717">
    <property type="entry name" value="OS05G0156200 PROTEIN"/>
    <property type="match status" value="1"/>
</dbReference>
<evidence type="ECO:0000313" key="2">
    <source>
        <dbReference type="EMBL" id="KAK9821712.1"/>
    </source>
</evidence>
<feature type="region of interest" description="Disordered" evidence="1">
    <location>
        <begin position="472"/>
        <end position="509"/>
    </location>
</feature>
<dbReference type="AlphaFoldDB" id="A0AAW1QJT6"/>
<keyword evidence="3" id="KW-1185">Reference proteome</keyword>
<evidence type="ECO:0000256" key="1">
    <source>
        <dbReference type="SAM" id="MobiDB-lite"/>
    </source>
</evidence>
<gene>
    <name evidence="2" type="ORF">WJX81_001313</name>
</gene>
<proteinExistence type="predicted"/>
<dbReference type="Proteomes" id="UP001445335">
    <property type="component" value="Unassembled WGS sequence"/>
</dbReference>
<accession>A0AAW1QJT6</accession>
<reference evidence="2 3" key="1">
    <citation type="journal article" date="2024" name="Nat. Commun.">
        <title>Phylogenomics reveals the evolutionary origins of lichenization in chlorophyte algae.</title>
        <authorList>
            <person name="Puginier C."/>
            <person name="Libourel C."/>
            <person name="Otte J."/>
            <person name="Skaloud P."/>
            <person name="Haon M."/>
            <person name="Grisel S."/>
            <person name="Petersen M."/>
            <person name="Berrin J.G."/>
            <person name="Delaux P.M."/>
            <person name="Dal Grande F."/>
            <person name="Keller J."/>
        </authorList>
    </citation>
    <scope>NUCLEOTIDE SEQUENCE [LARGE SCALE GENOMIC DNA]</scope>
    <source>
        <strain evidence="2 3">SAG 245.80</strain>
    </source>
</reference>